<feature type="compositionally biased region" description="Basic and acidic residues" evidence="1">
    <location>
        <begin position="78"/>
        <end position="97"/>
    </location>
</feature>
<protein>
    <submittedName>
        <fullName evidence="2">Uncharacterized protein</fullName>
    </submittedName>
</protein>
<feature type="compositionally biased region" description="Basic and acidic residues" evidence="1">
    <location>
        <begin position="105"/>
        <end position="123"/>
    </location>
</feature>
<dbReference type="EMBL" id="KN840475">
    <property type="protein sequence ID" value="KIP08755.1"/>
    <property type="molecule type" value="Genomic_DNA"/>
</dbReference>
<reference evidence="2 3" key="1">
    <citation type="journal article" date="2014" name="PLoS Genet.">
        <title>Analysis of the Phlebiopsis gigantea genome, transcriptome and secretome provides insight into its pioneer colonization strategies of wood.</title>
        <authorList>
            <person name="Hori C."/>
            <person name="Ishida T."/>
            <person name="Igarashi K."/>
            <person name="Samejima M."/>
            <person name="Suzuki H."/>
            <person name="Master E."/>
            <person name="Ferreira P."/>
            <person name="Ruiz-Duenas F.J."/>
            <person name="Held B."/>
            <person name="Canessa P."/>
            <person name="Larrondo L.F."/>
            <person name="Schmoll M."/>
            <person name="Druzhinina I.S."/>
            <person name="Kubicek C.P."/>
            <person name="Gaskell J.A."/>
            <person name="Kersten P."/>
            <person name="St John F."/>
            <person name="Glasner J."/>
            <person name="Sabat G."/>
            <person name="Splinter BonDurant S."/>
            <person name="Syed K."/>
            <person name="Yadav J."/>
            <person name="Mgbeahuruike A.C."/>
            <person name="Kovalchuk A."/>
            <person name="Asiegbu F.O."/>
            <person name="Lackner G."/>
            <person name="Hoffmeister D."/>
            <person name="Rencoret J."/>
            <person name="Gutierrez A."/>
            <person name="Sun H."/>
            <person name="Lindquist E."/>
            <person name="Barry K."/>
            <person name="Riley R."/>
            <person name="Grigoriev I.V."/>
            <person name="Henrissat B."/>
            <person name="Kues U."/>
            <person name="Berka R.M."/>
            <person name="Martinez A.T."/>
            <person name="Covert S.F."/>
            <person name="Blanchette R.A."/>
            <person name="Cullen D."/>
        </authorList>
    </citation>
    <scope>NUCLEOTIDE SEQUENCE [LARGE SCALE GENOMIC DNA]</scope>
    <source>
        <strain evidence="2 3">11061_1 CR5-6</strain>
    </source>
</reference>
<organism evidence="2 3">
    <name type="scientific">Phlebiopsis gigantea (strain 11061_1 CR5-6)</name>
    <name type="common">White-rot fungus</name>
    <name type="synonym">Peniophora gigantea</name>
    <dbReference type="NCBI Taxonomy" id="745531"/>
    <lineage>
        <taxon>Eukaryota</taxon>
        <taxon>Fungi</taxon>
        <taxon>Dikarya</taxon>
        <taxon>Basidiomycota</taxon>
        <taxon>Agaricomycotina</taxon>
        <taxon>Agaricomycetes</taxon>
        <taxon>Polyporales</taxon>
        <taxon>Phanerochaetaceae</taxon>
        <taxon>Phlebiopsis</taxon>
    </lineage>
</organism>
<gene>
    <name evidence="2" type="ORF">PHLGIDRAFT_363705</name>
</gene>
<feature type="region of interest" description="Disordered" evidence="1">
    <location>
        <begin position="58"/>
        <end position="146"/>
    </location>
</feature>
<sequence>MPTYVIPSGYRVEHGPPAPRRMSASQAPGPLVFKVAAIAVKVVLKSGHNDDDIHLRGHARAASTPHVVHVGAHRHRDDHRDRGRDREPRDPHDRNAREAPVLRCKLGESHPRVEEHSRAEYRQGHRRATSESVVHQHDDARGQRAHPPNAIVLPLQKLSHCMGRDIDGLAQKFGANLQVTCAQLANIHLYPLASPNCHRQAPAPNRPSTHHHLAIPLRAATPGYAPAVYHGHH</sequence>
<dbReference type="AlphaFoldDB" id="A0A0C3SCE1"/>
<dbReference type="Proteomes" id="UP000053257">
    <property type="component" value="Unassembled WGS sequence"/>
</dbReference>
<proteinExistence type="predicted"/>
<dbReference type="HOGENOM" id="CLU_1190276_0_0_1"/>
<keyword evidence="3" id="KW-1185">Reference proteome</keyword>
<evidence type="ECO:0000313" key="2">
    <source>
        <dbReference type="EMBL" id="KIP08755.1"/>
    </source>
</evidence>
<evidence type="ECO:0000313" key="3">
    <source>
        <dbReference type="Proteomes" id="UP000053257"/>
    </source>
</evidence>
<evidence type="ECO:0000256" key="1">
    <source>
        <dbReference type="SAM" id="MobiDB-lite"/>
    </source>
</evidence>
<accession>A0A0C3SCE1</accession>
<name>A0A0C3SCE1_PHLG1</name>
<feature type="region of interest" description="Disordered" evidence="1">
    <location>
        <begin position="1"/>
        <end position="25"/>
    </location>
</feature>